<feature type="binding site" description="covalent" evidence="10">
    <location>
        <position position="123"/>
    </location>
    <ligand>
        <name>heme</name>
        <dbReference type="ChEBI" id="CHEBI:30413"/>
    </ligand>
</feature>
<comment type="similarity">
    <text evidence="10">Belongs to the CcmE/CycJ family.</text>
</comment>
<dbReference type="InterPro" id="IPR004329">
    <property type="entry name" value="CcmE"/>
</dbReference>
<evidence type="ECO:0000256" key="9">
    <source>
        <dbReference type="ARBA" id="ARBA00023136"/>
    </source>
</evidence>
<dbReference type="InterPro" id="IPR012340">
    <property type="entry name" value="NA-bd_OB-fold"/>
</dbReference>
<keyword evidence="6 10" id="KW-0735">Signal-anchor</keyword>
<dbReference type="Proteomes" id="UP001564408">
    <property type="component" value="Unassembled WGS sequence"/>
</dbReference>
<dbReference type="Gene3D" id="2.40.50.140">
    <property type="entry name" value="Nucleic acid-binding proteins"/>
    <property type="match status" value="1"/>
</dbReference>
<feature type="topological domain" description="Cytoplasmic" evidence="10">
    <location>
        <begin position="1"/>
        <end position="7"/>
    </location>
</feature>
<sequence>MKARNKRLLFVGLAIGGVGVAAAMAITALQSSVSYFFSPSQVMANEAPLDRVFRLGGLVEDGTILRQPDGLTVHFSVTDQAQRVLVSYTGILPDLFGEGQGVVTRGRLGEDGVFYAEQVLAKHDESYLAPEVEKALKTAQAHGYGADSMVTDR</sequence>
<evidence type="ECO:0000256" key="5">
    <source>
        <dbReference type="ARBA" id="ARBA00022748"/>
    </source>
</evidence>
<keyword evidence="7 10" id="KW-1133">Transmembrane helix</keyword>
<keyword evidence="5 10" id="KW-0201">Cytochrome c-type biogenesis</keyword>
<comment type="function">
    <text evidence="10">Heme chaperone required for the biogenesis of c-type cytochromes. Transiently binds heme delivered by CcmC and transfers the heme to apo-cytochromes in a process facilitated by CcmF and CcmH.</text>
</comment>
<dbReference type="HAMAP" id="MF_01959">
    <property type="entry name" value="CcmE"/>
    <property type="match status" value="1"/>
</dbReference>
<keyword evidence="8 10" id="KW-0408">Iron</keyword>
<evidence type="ECO:0000256" key="3">
    <source>
        <dbReference type="ARBA" id="ARBA00022692"/>
    </source>
</evidence>
<evidence type="ECO:0000313" key="12">
    <source>
        <dbReference type="Proteomes" id="UP001564408"/>
    </source>
</evidence>
<organism evidence="11 12">
    <name type="scientific">Thioalkalicoccus limnaeus</name>
    <dbReference type="NCBI Taxonomy" id="120681"/>
    <lineage>
        <taxon>Bacteria</taxon>
        <taxon>Pseudomonadati</taxon>
        <taxon>Pseudomonadota</taxon>
        <taxon>Gammaproteobacteria</taxon>
        <taxon>Chromatiales</taxon>
        <taxon>Chromatiaceae</taxon>
        <taxon>Thioalkalicoccus</taxon>
    </lineage>
</organism>
<evidence type="ECO:0000313" key="11">
    <source>
        <dbReference type="EMBL" id="MEY6431672.1"/>
    </source>
</evidence>
<dbReference type="PANTHER" id="PTHR34128:SF2">
    <property type="entry name" value="CYTOCHROME C-TYPE BIOGENESIS PROTEIN CCME HOMOLOG, MITOCHONDRIAL"/>
    <property type="match status" value="1"/>
</dbReference>
<dbReference type="RefSeq" id="WP_369666055.1">
    <property type="nucleotide sequence ID" value="NZ_JBDKXB010000004.1"/>
</dbReference>
<keyword evidence="10" id="KW-1003">Cell membrane</keyword>
<gene>
    <name evidence="10 11" type="primary">ccmE</name>
    <name evidence="10" type="synonym">cycJ</name>
    <name evidence="11" type="ORF">ABC977_04530</name>
</gene>
<keyword evidence="4 10" id="KW-0479">Metal-binding</keyword>
<dbReference type="NCBIfam" id="NF009727">
    <property type="entry name" value="PRK13254.1-1"/>
    <property type="match status" value="1"/>
</dbReference>
<comment type="subcellular location">
    <subcellularLocation>
        <location evidence="10">Cell membrane</location>
        <topology evidence="10">Single-pass type II membrane protein</topology>
    </subcellularLocation>
    <subcellularLocation>
        <location evidence="1">Membrane</location>
    </subcellularLocation>
</comment>
<dbReference type="EMBL" id="JBDKXB010000004">
    <property type="protein sequence ID" value="MEY6431672.1"/>
    <property type="molecule type" value="Genomic_DNA"/>
</dbReference>
<name>A0ABV4BB27_9GAMM</name>
<comment type="caution">
    <text evidence="11">The sequence shown here is derived from an EMBL/GenBank/DDBJ whole genome shotgun (WGS) entry which is preliminary data.</text>
</comment>
<feature type="topological domain" description="Extracellular" evidence="10">
    <location>
        <begin position="29"/>
        <end position="153"/>
    </location>
</feature>
<keyword evidence="9 10" id="KW-0472">Membrane</keyword>
<evidence type="ECO:0000256" key="6">
    <source>
        <dbReference type="ARBA" id="ARBA00022968"/>
    </source>
</evidence>
<evidence type="ECO:0000256" key="10">
    <source>
        <dbReference type="HAMAP-Rule" id="MF_01959"/>
    </source>
</evidence>
<dbReference type="NCBIfam" id="NF009729">
    <property type="entry name" value="PRK13254.1-3"/>
    <property type="match status" value="1"/>
</dbReference>
<dbReference type="InterPro" id="IPR036127">
    <property type="entry name" value="CcmE-like_sf"/>
</dbReference>
<evidence type="ECO:0000256" key="4">
    <source>
        <dbReference type="ARBA" id="ARBA00022723"/>
    </source>
</evidence>
<reference evidence="11 12" key="1">
    <citation type="submission" date="2024-05" db="EMBL/GenBank/DDBJ databases">
        <title>Genome Sequence and Characterization of the New Strain Purple Sulfur Bacterium of Genus Thioalkalicoccus.</title>
        <authorList>
            <person name="Bryantseva I.A."/>
            <person name="Kyndt J.A."/>
            <person name="Imhoff J.F."/>
        </authorList>
    </citation>
    <scope>NUCLEOTIDE SEQUENCE [LARGE SCALE GENOMIC DNA]</scope>
    <source>
        <strain evidence="11 12">Um2</strain>
    </source>
</reference>
<evidence type="ECO:0000256" key="1">
    <source>
        <dbReference type="ARBA" id="ARBA00004370"/>
    </source>
</evidence>
<dbReference type="NCBIfam" id="NF009731">
    <property type="entry name" value="PRK13254.1-5"/>
    <property type="match status" value="1"/>
</dbReference>
<feature type="binding site" description="axial binding residue" evidence="10">
    <location>
        <position position="127"/>
    </location>
    <ligand>
        <name>heme</name>
        <dbReference type="ChEBI" id="CHEBI:30413"/>
    </ligand>
    <ligandPart>
        <name>Fe</name>
        <dbReference type="ChEBI" id="CHEBI:18248"/>
    </ligandPart>
</feature>
<dbReference type="SUPFAM" id="SSF82093">
    <property type="entry name" value="Heme chaperone CcmE"/>
    <property type="match status" value="1"/>
</dbReference>
<accession>A0ABV4BB27</accession>
<keyword evidence="3 10" id="KW-0812">Transmembrane</keyword>
<dbReference type="PANTHER" id="PTHR34128">
    <property type="entry name" value="CYTOCHROME C-TYPE BIOGENESIS PROTEIN CCME HOMOLOG, MITOCHONDRIAL"/>
    <property type="match status" value="1"/>
</dbReference>
<keyword evidence="12" id="KW-1185">Reference proteome</keyword>
<evidence type="ECO:0000256" key="2">
    <source>
        <dbReference type="ARBA" id="ARBA00022617"/>
    </source>
</evidence>
<protein>
    <recommendedName>
        <fullName evidence="10">Cytochrome c-type biogenesis protein CcmE</fullName>
    </recommendedName>
    <alternativeName>
        <fullName evidence="10">Cytochrome c maturation protein E</fullName>
    </alternativeName>
    <alternativeName>
        <fullName evidence="10">Heme chaperone CcmE</fullName>
    </alternativeName>
</protein>
<evidence type="ECO:0000256" key="7">
    <source>
        <dbReference type="ARBA" id="ARBA00022989"/>
    </source>
</evidence>
<proteinExistence type="inferred from homology"/>
<dbReference type="Pfam" id="PF03100">
    <property type="entry name" value="CcmE"/>
    <property type="match status" value="1"/>
</dbReference>
<evidence type="ECO:0000256" key="8">
    <source>
        <dbReference type="ARBA" id="ARBA00023004"/>
    </source>
</evidence>
<keyword evidence="2 10" id="KW-0349">Heme</keyword>